<evidence type="ECO:0000313" key="2">
    <source>
        <dbReference type="EMBL" id="KAJ8398331.1"/>
    </source>
</evidence>
<feature type="region of interest" description="Disordered" evidence="1">
    <location>
        <begin position="1"/>
        <end position="25"/>
    </location>
</feature>
<evidence type="ECO:0000313" key="3">
    <source>
        <dbReference type="Proteomes" id="UP001221898"/>
    </source>
</evidence>
<gene>
    <name evidence="2" type="ORF">AAFF_G00429010</name>
</gene>
<protein>
    <submittedName>
        <fullName evidence="2">Uncharacterized protein</fullName>
    </submittedName>
</protein>
<accession>A0AAD7SBL5</accession>
<organism evidence="2 3">
    <name type="scientific">Aldrovandia affinis</name>
    <dbReference type="NCBI Taxonomy" id="143900"/>
    <lineage>
        <taxon>Eukaryota</taxon>
        <taxon>Metazoa</taxon>
        <taxon>Chordata</taxon>
        <taxon>Craniata</taxon>
        <taxon>Vertebrata</taxon>
        <taxon>Euteleostomi</taxon>
        <taxon>Actinopterygii</taxon>
        <taxon>Neopterygii</taxon>
        <taxon>Teleostei</taxon>
        <taxon>Notacanthiformes</taxon>
        <taxon>Halosauridae</taxon>
        <taxon>Aldrovandia</taxon>
    </lineage>
</organism>
<dbReference type="AlphaFoldDB" id="A0AAD7SBL5"/>
<keyword evidence="3" id="KW-1185">Reference proteome</keyword>
<comment type="caution">
    <text evidence="2">The sequence shown here is derived from an EMBL/GenBank/DDBJ whole genome shotgun (WGS) entry which is preliminary data.</text>
</comment>
<name>A0AAD7SBL5_9TELE</name>
<dbReference type="EMBL" id="JAINUG010000091">
    <property type="protein sequence ID" value="KAJ8398331.1"/>
    <property type="molecule type" value="Genomic_DNA"/>
</dbReference>
<proteinExistence type="predicted"/>
<dbReference type="Proteomes" id="UP001221898">
    <property type="component" value="Unassembled WGS sequence"/>
</dbReference>
<sequence>MTSESLGPNSAGSPDHDEGKEPNDLEAAIQEAEPINNRFRLRGGGRCHGDNGCAAVAEISCGGHGDLVSPNRRAAAHGWHAAPDARAPVASRRKVACAR</sequence>
<reference evidence="2" key="1">
    <citation type="journal article" date="2023" name="Science">
        <title>Genome structures resolve the early diversification of teleost fishes.</title>
        <authorList>
            <person name="Parey E."/>
            <person name="Louis A."/>
            <person name="Montfort J."/>
            <person name="Bouchez O."/>
            <person name="Roques C."/>
            <person name="Iampietro C."/>
            <person name="Lluch J."/>
            <person name="Castinel A."/>
            <person name="Donnadieu C."/>
            <person name="Desvignes T."/>
            <person name="Floi Bucao C."/>
            <person name="Jouanno E."/>
            <person name="Wen M."/>
            <person name="Mejri S."/>
            <person name="Dirks R."/>
            <person name="Jansen H."/>
            <person name="Henkel C."/>
            <person name="Chen W.J."/>
            <person name="Zahm M."/>
            <person name="Cabau C."/>
            <person name="Klopp C."/>
            <person name="Thompson A.W."/>
            <person name="Robinson-Rechavi M."/>
            <person name="Braasch I."/>
            <person name="Lecointre G."/>
            <person name="Bobe J."/>
            <person name="Postlethwait J.H."/>
            <person name="Berthelot C."/>
            <person name="Roest Crollius H."/>
            <person name="Guiguen Y."/>
        </authorList>
    </citation>
    <scope>NUCLEOTIDE SEQUENCE</scope>
    <source>
        <strain evidence="2">NC1722</strain>
    </source>
</reference>
<evidence type="ECO:0000256" key="1">
    <source>
        <dbReference type="SAM" id="MobiDB-lite"/>
    </source>
</evidence>
<feature type="compositionally biased region" description="Polar residues" evidence="1">
    <location>
        <begin position="1"/>
        <end position="12"/>
    </location>
</feature>
<feature type="compositionally biased region" description="Basic and acidic residues" evidence="1">
    <location>
        <begin position="14"/>
        <end position="23"/>
    </location>
</feature>